<dbReference type="EMBL" id="VSRR010000823">
    <property type="protein sequence ID" value="MPC19984.1"/>
    <property type="molecule type" value="Genomic_DNA"/>
</dbReference>
<dbReference type="Proteomes" id="UP000324222">
    <property type="component" value="Unassembled WGS sequence"/>
</dbReference>
<gene>
    <name evidence="2" type="ORF">E2C01_012913</name>
</gene>
<organism evidence="2 3">
    <name type="scientific">Portunus trituberculatus</name>
    <name type="common">Swimming crab</name>
    <name type="synonym">Neptunus trituberculatus</name>
    <dbReference type="NCBI Taxonomy" id="210409"/>
    <lineage>
        <taxon>Eukaryota</taxon>
        <taxon>Metazoa</taxon>
        <taxon>Ecdysozoa</taxon>
        <taxon>Arthropoda</taxon>
        <taxon>Crustacea</taxon>
        <taxon>Multicrustacea</taxon>
        <taxon>Malacostraca</taxon>
        <taxon>Eumalacostraca</taxon>
        <taxon>Eucarida</taxon>
        <taxon>Decapoda</taxon>
        <taxon>Pleocyemata</taxon>
        <taxon>Brachyura</taxon>
        <taxon>Eubrachyura</taxon>
        <taxon>Portunoidea</taxon>
        <taxon>Portunidae</taxon>
        <taxon>Portuninae</taxon>
        <taxon>Portunus</taxon>
    </lineage>
</organism>
<dbReference type="AlphaFoldDB" id="A0A5B7DFF8"/>
<feature type="region of interest" description="Disordered" evidence="1">
    <location>
        <begin position="225"/>
        <end position="309"/>
    </location>
</feature>
<feature type="compositionally biased region" description="Low complexity" evidence="1">
    <location>
        <begin position="275"/>
        <end position="289"/>
    </location>
</feature>
<accession>A0A5B7DFF8</accession>
<keyword evidence="3" id="KW-1185">Reference proteome</keyword>
<feature type="compositionally biased region" description="Low complexity" evidence="1">
    <location>
        <begin position="248"/>
        <end position="258"/>
    </location>
</feature>
<sequence>MVLPSSASSDADLLMMSSLPGMKERLRITVPTQMTRRASQSCPSVVVLSEASSGLHDSSSRSSCGRLKQPLSLLELPLSRLSSQLLTRLTRDPKVALLSLELSHFSLARSSILTTRFSFISASRSATRSFFVKGGGGGGGFGVLLVVVEASSSSVSISSGGWSSGPSSCKSIFSSFTSSFTSSLMRGSRRSRSTFPSLPGRRRVKARGGTALCMVHMMWAVHSPPPTDHVSTPELKPSHLSHSRTPSRRNSSPSRRTNLTLLPVLVMRVKSSVPRSTSSLLAGSSSSSRPKSRSRVGEGGGRKYQGRSD</sequence>
<evidence type="ECO:0000256" key="1">
    <source>
        <dbReference type="SAM" id="MobiDB-lite"/>
    </source>
</evidence>
<evidence type="ECO:0000313" key="2">
    <source>
        <dbReference type="EMBL" id="MPC19984.1"/>
    </source>
</evidence>
<name>A0A5B7DFF8_PORTR</name>
<reference evidence="2 3" key="1">
    <citation type="submission" date="2019-05" db="EMBL/GenBank/DDBJ databases">
        <title>Another draft genome of Portunus trituberculatus and its Hox gene families provides insights of decapod evolution.</title>
        <authorList>
            <person name="Jeong J.-H."/>
            <person name="Song I."/>
            <person name="Kim S."/>
            <person name="Choi T."/>
            <person name="Kim D."/>
            <person name="Ryu S."/>
            <person name="Kim W."/>
        </authorList>
    </citation>
    <scope>NUCLEOTIDE SEQUENCE [LARGE SCALE GENOMIC DNA]</scope>
    <source>
        <tissue evidence="2">Muscle</tissue>
    </source>
</reference>
<protein>
    <submittedName>
        <fullName evidence="2">Uncharacterized protein</fullName>
    </submittedName>
</protein>
<proteinExistence type="predicted"/>
<comment type="caution">
    <text evidence="2">The sequence shown here is derived from an EMBL/GenBank/DDBJ whole genome shotgun (WGS) entry which is preliminary data.</text>
</comment>
<evidence type="ECO:0000313" key="3">
    <source>
        <dbReference type="Proteomes" id="UP000324222"/>
    </source>
</evidence>